<accession>A0A8H6NIV1</accession>
<protein>
    <submittedName>
        <fullName evidence="2">Uncharacterized protein</fullName>
    </submittedName>
</protein>
<feature type="coiled-coil region" evidence="1">
    <location>
        <begin position="49"/>
        <end position="83"/>
    </location>
</feature>
<name>A0A8H6NIV1_9PEZI</name>
<dbReference type="Proteomes" id="UP000654918">
    <property type="component" value="Unassembled WGS sequence"/>
</dbReference>
<evidence type="ECO:0000256" key="1">
    <source>
        <dbReference type="SAM" id="Coils"/>
    </source>
</evidence>
<organism evidence="2 3">
    <name type="scientific">Colletotrichum plurivorum</name>
    <dbReference type="NCBI Taxonomy" id="2175906"/>
    <lineage>
        <taxon>Eukaryota</taxon>
        <taxon>Fungi</taxon>
        <taxon>Dikarya</taxon>
        <taxon>Ascomycota</taxon>
        <taxon>Pezizomycotina</taxon>
        <taxon>Sordariomycetes</taxon>
        <taxon>Hypocreomycetidae</taxon>
        <taxon>Glomerellales</taxon>
        <taxon>Glomerellaceae</taxon>
        <taxon>Colletotrichum</taxon>
        <taxon>Colletotrichum orchidearum species complex</taxon>
    </lineage>
</organism>
<comment type="caution">
    <text evidence="2">The sequence shown here is derived from an EMBL/GenBank/DDBJ whole genome shotgun (WGS) entry which is preliminary data.</text>
</comment>
<keyword evidence="3" id="KW-1185">Reference proteome</keyword>
<evidence type="ECO:0000313" key="3">
    <source>
        <dbReference type="Proteomes" id="UP000654918"/>
    </source>
</evidence>
<dbReference type="EMBL" id="WIGO01000048">
    <property type="protein sequence ID" value="KAF6834453.1"/>
    <property type="molecule type" value="Genomic_DNA"/>
</dbReference>
<proteinExistence type="predicted"/>
<reference evidence="2" key="1">
    <citation type="journal article" date="2020" name="Phytopathology">
        <title>Genome Sequence Resources of Colletotrichum truncatum, C. plurivorum, C. musicola, and C. sojae: Four Species Pathogenic to Soybean (Glycine max).</title>
        <authorList>
            <person name="Rogerio F."/>
            <person name="Boufleur T.R."/>
            <person name="Ciampi-Guillardi M."/>
            <person name="Sukno S.A."/>
            <person name="Thon M.R."/>
            <person name="Massola Junior N.S."/>
            <person name="Baroncelli R."/>
        </authorList>
    </citation>
    <scope>NUCLEOTIDE SEQUENCE</scope>
    <source>
        <strain evidence="2">LFN00145</strain>
    </source>
</reference>
<gene>
    <name evidence="2" type="ORF">CPLU01_04918</name>
</gene>
<dbReference type="AlphaFoldDB" id="A0A8H6NIV1"/>
<sequence>MSDNDSDSNGPHLHGDGKCGPAVSLYEDVAEVMASNPHLKPVLVNQTTLRRMNGETKRLKTELAIVKRQLAKTQAEADALREKNLFSFSLREEYEQQKPTWAATPAHLRVSNKTVLPLLDDAVVCMAHKLLLEAVLVARHIEPKLKIAIGTEESEYPRSVEVIEEYLQRLSGLEMLTAVNFDDMSCAVERLTDRLGEQLEISKYWKA</sequence>
<keyword evidence="1" id="KW-0175">Coiled coil</keyword>
<evidence type="ECO:0000313" key="2">
    <source>
        <dbReference type="EMBL" id="KAF6834453.1"/>
    </source>
</evidence>